<keyword evidence="4 7" id="KW-0378">Hydrolase</keyword>
<evidence type="ECO:0000256" key="6">
    <source>
        <dbReference type="ARBA" id="ARBA00034021"/>
    </source>
</evidence>
<dbReference type="OrthoDB" id="9802800at2"/>
<comment type="subunit">
    <text evidence="7">Fourteen ClpP subunits assemble into 2 heptameric rings which stack back to back to give a disk-like structure with a central cavity, resembling the structure of eukaryotic proteasomes.</text>
</comment>
<protein>
    <recommendedName>
        <fullName evidence="7 9">ATP-dependent Clp protease proteolytic subunit</fullName>
        <ecNumber evidence="7">3.4.21.92</ecNumber>
    </recommendedName>
    <alternativeName>
        <fullName evidence="7">Endopeptidase Clp</fullName>
    </alternativeName>
</protein>
<comment type="catalytic activity">
    <reaction evidence="6 7 8">
        <text>Hydrolysis of proteins to small peptides in the presence of ATP and magnesium. alpha-casein is the usual test substrate. In the absence of ATP, only oligopeptides shorter than five residues are hydrolyzed (such as succinyl-Leu-Tyr-|-NHMec, and Leu-Tyr-Leu-|-Tyr-Trp, in which cleavage of the -Tyr-|-Leu- and -Tyr-|-Trp bonds also occurs).</text>
        <dbReference type="EC" id="3.4.21.92"/>
    </reaction>
</comment>
<dbReference type="PROSITE" id="PS00382">
    <property type="entry name" value="CLP_PROTEASE_HIS"/>
    <property type="match status" value="1"/>
</dbReference>
<comment type="caution">
    <text evidence="11">The sequence shown here is derived from an EMBL/GenBank/DDBJ whole genome shotgun (WGS) entry which is preliminary data.</text>
</comment>
<feature type="active site" evidence="7 8">
    <location>
        <position position="138"/>
    </location>
</feature>
<proteinExistence type="inferred from homology"/>
<evidence type="ECO:0000313" key="12">
    <source>
        <dbReference type="Proteomes" id="UP000285530"/>
    </source>
</evidence>
<dbReference type="InterPro" id="IPR029045">
    <property type="entry name" value="ClpP/crotonase-like_dom_sf"/>
</dbReference>
<feature type="compositionally biased region" description="Acidic residues" evidence="10">
    <location>
        <begin position="7"/>
        <end position="17"/>
    </location>
</feature>
<reference evidence="11 12" key="1">
    <citation type="submission" date="2018-09" db="EMBL/GenBank/DDBJ databases">
        <title>Paracoccus onubensis nov. sp. a moderate halophilic bacterium isolated from Gruta de las Maravillas (Aracena, Spain).</title>
        <authorList>
            <person name="Jurado V."/>
            <person name="Gutierrez-Patricio S."/>
            <person name="Gonzalez-Pimentel J.L."/>
            <person name="Laiz L."/>
            <person name="Saiz-Jimenez C."/>
        </authorList>
    </citation>
    <scope>NUCLEOTIDE SEQUENCE [LARGE SCALE GENOMIC DNA]</scope>
    <source>
        <strain evidence="11 12">DSM 19484</strain>
    </source>
</reference>
<keyword evidence="3 7" id="KW-0645">Protease</keyword>
<dbReference type="GO" id="GO:0004176">
    <property type="term" value="F:ATP-dependent peptidase activity"/>
    <property type="evidence" value="ECO:0007669"/>
    <property type="project" value="InterPro"/>
</dbReference>
<evidence type="ECO:0000256" key="1">
    <source>
        <dbReference type="ARBA" id="ARBA00007039"/>
    </source>
</evidence>
<dbReference type="Proteomes" id="UP000285530">
    <property type="component" value="Unassembled WGS sequence"/>
</dbReference>
<dbReference type="EMBL" id="QZEV01000032">
    <property type="protein sequence ID" value="RJL05049.1"/>
    <property type="molecule type" value="Genomic_DNA"/>
</dbReference>
<dbReference type="InterPro" id="IPR023562">
    <property type="entry name" value="ClpP/TepA"/>
</dbReference>
<feature type="active site" description="Nucleophile" evidence="7">
    <location>
        <position position="113"/>
    </location>
</feature>
<dbReference type="AlphaFoldDB" id="A0A418ZWZ7"/>
<dbReference type="Pfam" id="PF00574">
    <property type="entry name" value="CLP_protease"/>
    <property type="match status" value="1"/>
</dbReference>
<dbReference type="GO" id="GO:0051117">
    <property type="term" value="F:ATPase binding"/>
    <property type="evidence" value="ECO:0007669"/>
    <property type="project" value="TreeGrafter"/>
</dbReference>
<keyword evidence="12" id="KW-1185">Reference proteome</keyword>
<dbReference type="GO" id="GO:0004252">
    <property type="term" value="F:serine-type endopeptidase activity"/>
    <property type="evidence" value="ECO:0007669"/>
    <property type="project" value="UniProtKB-UniRule"/>
</dbReference>
<feature type="region of interest" description="Disordered" evidence="10">
    <location>
        <begin position="1"/>
        <end position="30"/>
    </location>
</feature>
<evidence type="ECO:0000313" key="11">
    <source>
        <dbReference type="EMBL" id="RJL05049.1"/>
    </source>
</evidence>
<dbReference type="CDD" id="cd07017">
    <property type="entry name" value="S14_ClpP_2"/>
    <property type="match status" value="1"/>
</dbReference>
<keyword evidence="5 7" id="KW-0720">Serine protease</keyword>
<dbReference type="RefSeq" id="WP_119886129.1">
    <property type="nucleotide sequence ID" value="NZ_CP067169.1"/>
</dbReference>
<evidence type="ECO:0000256" key="8">
    <source>
        <dbReference type="PROSITE-ProRule" id="PRU10086"/>
    </source>
</evidence>
<dbReference type="InterPro" id="IPR033135">
    <property type="entry name" value="ClpP_His_AS"/>
</dbReference>
<evidence type="ECO:0000256" key="2">
    <source>
        <dbReference type="ARBA" id="ARBA00022490"/>
    </source>
</evidence>
<dbReference type="SUPFAM" id="SSF52096">
    <property type="entry name" value="ClpP/crotonase"/>
    <property type="match status" value="1"/>
</dbReference>
<dbReference type="NCBIfam" id="NF009205">
    <property type="entry name" value="PRK12553.1"/>
    <property type="match status" value="1"/>
</dbReference>
<dbReference type="Gene3D" id="3.90.226.10">
    <property type="entry name" value="2-enoyl-CoA Hydratase, Chain A, domain 1"/>
    <property type="match status" value="1"/>
</dbReference>
<dbReference type="PANTHER" id="PTHR10381">
    <property type="entry name" value="ATP-DEPENDENT CLP PROTEASE PROTEOLYTIC SUBUNIT"/>
    <property type="match status" value="1"/>
</dbReference>
<dbReference type="HAMAP" id="MF_00444">
    <property type="entry name" value="ClpP"/>
    <property type="match status" value="1"/>
</dbReference>
<comment type="similarity">
    <text evidence="1 7 9">Belongs to the peptidase S14 family.</text>
</comment>
<evidence type="ECO:0000256" key="10">
    <source>
        <dbReference type="SAM" id="MobiDB-lite"/>
    </source>
</evidence>
<dbReference type="GO" id="GO:0006515">
    <property type="term" value="P:protein quality control for misfolded or incompletely synthesized proteins"/>
    <property type="evidence" value="ECO:0007669"/>
    <property type="project" value="TreeGrafter"/>
</dbReference>
<sequence length="212" mass="23564">MRHQWLDDDDDHEEDDDRQPKGDKDGGLGLPEGDKIGKLYFKSRTVIVAGAINDKLAQRTVAHLLALAEDSDRPINMLISSPGGHVESGDMIHDVIKFIRPTVRTIGSGWVASAGALIFVAAKKENRYCLPNTRFLIHQPSGGIGGTSSDMMIQAEQVRLMRDRLNQIFADATGQSVERIEKDTHRDFWLNTQEALDYGLLGQVIRSVDDLK</sequence>
<evidence type="ECO:0000256" key="3">
    <source>
        <dbReference type="ARBA" id="ARBA00022670"/>
    </source>
</evidence>
<name>A0A418ZWZ7_9RHOB</name>
<evidence type="ECO:0000256" key="9">
    <source>
        <dbReference type="RuleBase" id="RU003567"/>
    </source>
</evidence>
<dbReference type="InterPro" id="IPR001907">
    <property type="entry name" value="ClpP"/>
</dbReference>
<keyword evidence="2 7" id="KW-0963">Cytoplasm</keyword>
<evidence type="ECO:0000256" key="7">
    <source>
        <dbReference type="HAMAP-Rule" id="MF_00444"/>
    </source>
</evidence>
<organism evidence="11 12">
    <name type="scientific">Paracoccus aestuarii</name>
    <dbReference type="NCBI Taxonomy" id="453842"/>
    <lineage>
        <taxon>Bacteria</taxon>
        <taxon>Pseudomonadati</taxon>
        <taxon>Pseudomonadota</taxon>
        <taxon>Alphaproteobacteria</taxon>
        <taxon>Rhodobacterales</taxon>
        <taxon>Paracoccaceae</taxon>
        <taxon>Paracoccus</taxon>
    </lineage>
</organism>
<evidence type="ECO:0000256" key="5">
    <source>
        <dbReference type="ARBA" id="ARBA00022825"/>
    </source>
</evidence>
<gene>
    <name evidence="7" type="primary">clpP</name>
    <name evidence="11" type="ORF">D3P06_08350</name>
</gene>
<accession>A0A418ZWZ7</accession>
<evidence type="ECO:0000256" key="4">
    <source>
        <dbReference type="ARBA" id="ARBA00022801"/>
    </source>
</evidence>
<comment type="function">
    <text evidence="7">Cleaves peptides in various proteins in a process that requires ATP hydrolysis. Has a chymotrypsin-like activity. Plays a major role in the degradation of misfolded proteins.</text>
</comment>
<feature type="compositionally biased region" description="Basic and acidic residues" evidence="10">
    <location>
        <begin position="18"/>
        <end position="30"/>
    </location>
</feature>
<comment type="subcellular location">
    <subcellularLocation>
        <location evidence="7">Cytoplasm</location>
    </subcellularLocation>
</comment>
<dbReference type="EC" id="3.4.21.92" evidence="7"/>
<dbReference type="PRINTS" id="PR00127">
    <property type="entry name" value="CLPPROTEASEP"/>
</dbReference>
<dbReference type="PANTHER" id="PTHR10381:SF70">
    <property type="entry name" value="ATP-DEPENDENT CLP PROTEASE PROTEOLYTIC SUBUNIT"/>
    <property type="match status" value="1"/>
</dbReference>
<dbReference type="GO" id="GO:0009368">
    <property type="term" value="C:endopeptidase Clp complex"/>
    <property type="evidence" value="ECO:0007669"/>
    <property type="project" value="TreeGrafter"/>
</dbReference>
<dbReference type="GO" id="GO:0005737">
    <property type="term" value="C:cytoplasm"/>
    <property type="evidence" value="ECO:0007669"/>
    <property type="project" value="UniProtKB-SubCell"/>
</dbReference>